<name>A0ABP8AU75_9MICO</name>
<evidence type="ECO:0000256" key="1">
    <source>
        <dbReference type="SAM" id="MobiDB-lite"/>
    </source>
</evidence>
<feature type="region of interest" description="Disordered" evidence="1">
    <location>
        <begin position="1698"/>
        <end position="1748"/>
    </location>
</feature>
<feature type="compositionally biased region" description="Polar residues" evidence="1">
    <location>
        <begin position="385"/>
        <end position="394"/>
    </location>
</feature>
<dbReference type="Pfam" id="PF17963">
    <property type="entry name" value="Big_9"/>
    <property type="match status" value="4"/>
</dbReference>
<dbReference type="Gene3D" id="2.60.40.10">
    <property type="entry name" value="Immunoglobulins"/>
    <property type="match status" value="1"/>
</dbReference>
<sequence length="2037" mass="208418">MAAPGGRRARWSVTLRSTWFKVGAAVVAAGALVAGAFAAGGYDVAQTKVDDSSVWALQTGQGERYARVDTALGELDTVKSVTSPSDLVQSSGHVLLYSQSDAKVASVDLAQPAAYTATSSGFSDTPAGTVSVVHTGDYVAYLSNTGAVRAGRIEDGTKTPQTVTSPGKGGTRAFSADTVAIGTDGVLYAYSHTTHAVLRYDITTGRTLGTDAVATGPDRPGATITAVGDTWALLAPGGARLWIRGVRGALPTSLSGKPVLQQPSAKRAVVVVADASRLVSFQLKNGTRTRLADQLSGTPAAPAWQGSTLYAAWVPTGGGQGTLWTGRPGLSGELRAKTAKLDYAGKTLRAAATPVFRGNGSSEILNDTTSGWIWSVPSGKIVQGSQNWDLNQKDVTAPDPQNKPTERETNPEPPVAVDDAFGVRAGSLVSLPVMLNDSDPNGDVISIVPGSLTGLDPGFGTASIANNAQAVTVQVKPGATGTATFQYTVTDGTAGGGGLKSKPATVTLTVSPAGANRAPAWCNNDRNCLYKWPSGVSVAPGGSVKVPVLRGWVDPDGDPMFAQSTATGTDYTVSVSPDGTVVFQALATAQPRTVPIPVTISDVNGATAEKDLQITITAQPTLQVENFGLMTAAGVPLTVDPSSHIRGAKGTPRITSATLATSNLADSGSANGGGADAEATVNVDSSGSTFDFTAKQPGSYPVTMTVSDSATKATVTGTVRITVVPPDQPLLSTSPVTVFVRPQTDTSVDVFSAVQNPTGRVLLLSDPSPKPADGASLDVDVVGQSQLRVRGTTGTGSPGLLGTVDYTVSDGTNAQNMTVAGVATVYLLPEKSPTRPVAINDSVTVRAGAQVDIPVLANDVGPNGDIVELDPSSIQNASHQGLAFASGQVLRYLAPQTSPGSTPITLRYSAYSAGNPSAKSEATVSVTILSKDGDRPPQPQTLTGRVTAGASVRIPFNPYGVDPDGDMVTLDRIMTQPDDGTAQISADGTAIVFTALADSQGQQSFTYRVRDAQGETGQATVMVGVLNAQTDPAPVTFSDYVQVQAGQGHQVVVQPASNDVDPTGGELQLVSVTPDAPKGTAAYELLQQHIGSQNSSRVVITSTPLARTLTYTYSVKNAQGDVSAGLIVVDVVVGHVPDYPIAVDTVVDAQNRGRLAQGIDVVAGKVSWGSGDIAGLKLSLYKKIDGVSVDGDAIKVTHVPSAGLLVPFKLTGDDFTGQPATTYGFLRVPALADVILALKSDAKPLKVAEGGTKSVDLRSIVSIPSGQVLNAQSGEIKTTKVRKNATCSIDSQNNLTYDAGDGAPWTDACLAPVRLGGQSEYTMIAVPVQVIPKKPLPELRPASLTVSPGQGAVKFDLRQMTTWLGHSDLSGLDFNVAYGGHLFSVTRGGQTISVRANDTAQPGLEEVAQVSIRGYSGVGTTADITLKVGPAPNTRPAGGSVALSCSEAQGSSCSTTVVGLHDEVNAYPGTPLKVVSVADTVTGCTGVTFAVSDSRTVSARWAADSPGGRCTVPFDVQDAQGKRSASGAEAGTLSFELKGYPAAPASVSQVAFSGDSVTLAVSPGDAASSYPALTGFHVYVDGRASVSCDANGACPPVKGLKNGDQHTFQVKSVNSVGESRTAVQTAGWAFAQPVIGGVSAKPVFDGNITTATTGAFDLTIPNTDSTASAYTVQWSGNTQTVNVGGGDHTTVRLSAAAGQPTEVTVTPVSRFDQPPGDSVGASPTSTSVTPAGLPSVNGGGGLTATDDSITVTSPAQGVRNGSDKSDAYVYIAVPAGAAPQCSNSGGSATIDTSLPQGGRIGDGTTIHSLNQFQRYEVFVCYTNQYGVAMGDLGQQIVWDQSNAPTPSDCNYDITKQSATLPDFEYGRDGKPDCGSGSQQGVYSLQITGSDQDEFGAQPSFTARYCAFGGNDFCGAPKQVAAADGSAPYQLRVSAVAAMCTAQQSTDQGTGQTVTTLTGKITMQGQGVGQASIGIVAYTYVMPGATTPTAGQGNGVDATVTLPPGATQFRVTDYRINLPQGFGDPYAGGPVSPDPSCN</sequence>
<organism evidence="2 3">
    <name type="scientific">Gryllotalpicola kribbensis</name>
    <dbReference type="NCBI Taxonomy" id="993084"/>
    <lineage>
        <taxon>Bacteria</taxon>
        <taxon>Bacillati</taxon>
        <taxon>Actinomycetota</taxon>
        <taxon>Actinomycetes</taxon>
        <taxon>Micrococcales</taxon>
        <taxon>Microbacteriaceae</taxon>
        <taxon>Gryllotalpicola</taxon>
    </lineage>
</organism>
<evidence type="ECO:0000313" key="3">
    <source>
        <dbReference type="Proteomes" id="UP001500213"/>
    </source>
</evidence>
<keyword evidence="3" id="KW-1185">Reference proteome</keyword>
<reference evidence="3" key="1">
    <citation type="journal article" date="2019" name="Int. J. Syst. Evol. Microbiol.">
        <title>The Global Catalogue of Microorganisms (GCM) 10K type strain sequencing project: providing services to taxonomists for standard genome sequencing and annotation.</title>
        <authorList>
            <consortium name="The Broad Institute Genomics Platform"/>
            <consortium name="The Broad Institute Genome Sequencing Center for Infectious Disease"/>
            <person name="Wu L."/>
            <person name="Ma J."/>
        </authorList>
    </citation>
    <scope>NUCLEOTIDE SEQUENCE [LARGE SCALE GENOMIC DNA]</scope>
    <source>
        <strain evidence="3">JCM 17593</strain>
    </source>
</reference>
<evidence type="ECO:0000313" key="2">
    <source>
        <dbReference type="EMBL" id="GAA4190621.1"/>
    </source>
</evidence>
<dbReference type="InterPro" id="IPR035986">
    <property type="entry name" value="PKD_dom_sf"/>
</dbReference>
<dbReference type="RefSeq" id="WP_344776464.1">
    <property type="nucleotide sequence ID" value="NZ_BAABBX010000015.1"/>
</dbReference>
<proteinExistence type="predicted"/>
<feature type="region of interest" description="Disordered" evidence="1">
    <location>
        <begin position="385"/>
        <end position="416"/>
    </location>
</feature>
<dbReference type="InterPro" id="IPR013783">
    <property type="entry name" value="Ig-like_fold"/>
</dbReference>
<dbReference type="SUPFAM" id="SSF49299">
    <property type="entry name" value="PKD domain"/>
    <property type="match status" value="1"/>
</dbReference>
<dbReference type="Gene3D" id="2.60.40.3440">
    <property type="match status" value="1"/>
</dbReference>
<dbReference type="EMBL" id="BAABBX010000015">
    <property type="protein sequence ID" value="GAA4190621.1"/>
    <property type="molecule type" value="Genomic_DNA"/>
</dbReference>
<protein>
    <submittedName>
        <fullName evidence="2">Ig-like domain-containing protein</fullName>
    </submittedName>
</protein>
<accession>A0ABP8AU75</accession>
<dbReference type="SUPFAM" id="SSF69304">
    <property type="entry name" value="Tricorn protease N-terminal domain"/>
    <property type="match status" value="1"/>
</dbReference>
<gene>
    <name evidence="2" type="ORF">GCM10022288_20220</name>
</gene>
<dbReference type="Proteomes" id="UP001500213">
    <property type="component" value="Unassembled WGS sequence"/>
</dbReference>
<comment type="caution">
    <text evidence="2">The sequence shown here is derived from an EMBL/GenBank/DDBJ whole genome shotgun (WGS) entry which is preliminary data.</text>
</comment>